<evidence type="ECO:0000313" key="1">
    <source>
        <dbReference type="EMBL" id="CAD7575335.1"/>
    </source>
</evidence>
<dbReference type="Pfam" id="PF13855">
    <property type="entry name" value="LRR_8"/>
    <property type="match status" value="1"/>
</dbReference>
<dbReference type="Gene3D" id="3.80.10.10">
    <property type="entry name" value="Ribonuclease Inhibitor"/>
    <property type="match status" value="1"/>
</dbReference>
<dbReference type="SUPFAM" id="SSF52075">
    <property type="entry name" value="Outer arm dynein light chain 1"/>
    <property type="match status" value="1"/>
</dbReference>
<sequence>MWPPSIHRTGSNPDLPVVRSLVYCESNLLDNAAPLKWCRSSCEACRESCTGTVGAVLFFMLLAASVDFWSSSARRAADLGLRFSVKCLEVNPHLRGGRVENHLGKTTPVHPTKIRTSISPSSAVELNTTSALANYATGAVGVLRRHNKYEAAQHISLLDPILSINLFMYLQYLLTIESCKAGRHLESYTGEWVTGDPVGQQASRHSGCTSFVYLEGNLLENLPDSLFVSLPVLKWLDVRNNKLTQFPKTVAYHDNLQVLLLQGNQIQRLPLELGGHTGAAREQLERLAQKIELVLFSKRVARAGTV</sequence>
<gene>
    <name evidence="1" type="ORF">TCMB3V08_LOCUS7931</name>
</gene>
<organism evidence="1">
    <name type="scientific">Timema californicum</name>
    <name type="common">California timema</name>
    <name type="synonym">Walking stick</name>
    <dbReference type="NCBI Taxonomy" id="61474"/>
    <lineage>
        <taxon>Eukaryota</taxon>
        <taxon>Metazoa</taxon>
        <taxon>Ecdysozoa</taxon>
        <taxon>Arthropoda</taxon>
        <taxon>Hexapoda</taxon>
        <taxon>Insecta</taxon>
        <taxon>Pterygota</taxon>
        <taxon>Neoptera</taxon>
        <taxon>Polyneoptera</taxon>
        <taxon>Phasmatodea</taxon>
        <taxon>Timematodea</taxon>
        <taxon>Timematoidea</taxon>
        <taxon>Timematidae</taxon>
        <taxon>Timema</taxon>
    </lineage>
</organism>
<dbReference type="InterPro" id="IPR032675">
    <property type="entry name" value="LRR_dom_sf"/>
</dbReference>
<accession>A0A7R9JA37</accession>
<reference evidence="1" key="1">
    <citation type="submission" date="2020-11" db="EMBL/GenBank/DDBJ databases">
        <authorList>
            <person name="Tran Van P."/>
        </authorList>
    </citation>
    <scope>NUCLEOTIDE SEQUENCE</scope>
</reference>
<dbReference type="InterPro" id="IPR001611">
    <property type="entry name" value="Leu-rich_rpt"/>
</dbReference>
<protein>
    <submittedName>
        <fullName evidence="1">(California timema) hypothetical protein</fullName>
    </submittedName>
</protein>
<proteinExistence type="predicted"/>
<dbReference type="AlphaFoldDB" id="A0A7R9JA37"/>
<name>A0A7R9JA37_TIMCA</name>
<dbReference type="EMBL" id="OE183121">
    <property type="protein sequence ID" value="CAD7575335.1"/>
    <property type="molecule type" value="Genomic_DNA"/>
</dbReference>